<dbReference type="Gene3D" id="3.40.50.300">
    <property type="entry name" value="P-loop containing nucleotide triphosphate hydrolases"/>
    <property type="match status" value="1"/>
</dbReference>
<evidence type="ECO:0000256" key="1">
    <source>
        <dbReference type="ARBA" id="ARBA00022741"/>
    </source>
</evidence>
<dbReference type="Gene3D" id="2.40.30.10">
    <property type="entry name" value="Translation factors"/>
    <property type="match status" value="1"/>
</dbReference>
<dbReference type="Proteomes" id="UP000663855">
    <property type="component" value="Unassembled WGS sequence"/>
</dbReference>
<dbReference type="SUPFAM" id="SSF50447">
    <property type="entry name" value="Translation proteins"/>
    <property type="match status" value="1"/>
</dbReference>
<dbReference type="InterPro" id="IPR009000">
    <property type="entry name" value="Transl_B-barrel_sf"/>
</dbReference>
<dbReference type="Proteomes" id="UP000676336">
    <property type="component" value="Unassembled WGS sequence"/>
</dbReference>
<evidence type="ECO:0000313" key="4">
    <source>
        <dbReference type="EMBL" id="CAF1678648.1"/>
    </source>
</evidence>
<dbReference type="Proteomes" id="UP000681967">
    <property type="component" value="Unassembled WGS sequence"/>
</dbReference>
<dbReference type="SUPFAM" id="SSF52540">
    <property type="entry name" value="P-loop containing nucleoside triphosphate hydrolases"/>
    <property type="match status" value="1"/>
</dbReference>
<evidence type="ECO:0000313" key="5">
    <source>
        <dbReference type="EMBL" id="CAF2096852.1"/>
    </source>
</evidence>
<dbReference type="OrthoDB" id="10000494at2759"/>
<proteinExistence type="predicted"/>
<dbReference type="EMBL" id="CAJOBH010025015">
    <property type="protein sequence ID" value="CAF4244858.1"/>
    <property type="molecule type" value="Genomic_DNA"/>
</dbReference>
<evidence type="ECO:0000313" key="3">
    <source>
        <dbReference type="EMBL" id="CAF1302902.1"/>
    </source>
</evidence>
<dbReference type="EMBL" id="CAJOBJ010017370">
    <property type="protein sequence ID" value="CAF4192318.1"/>
    <property type="molecule type" value="Genomic_DNA"/>
</dbReference>
<evidence type="ECO:0000256" key="2">
    <source>
        <dbReference type="ARBA" id="ARBA00023134"/>
    </source>
</evidence>
<dbReference type="InterPro" id="IPR027417">
    <property type="entry name" value="P-loop_NTPase"/>
</dbReference>
<dbReference type="EMBL" id="CAJOBI010008535">
    <property type="protein sequence ID" value="CAF4115278.1"/>
    <property type="molecule type" value="Genomic_DNA"/>
</dbReference>
<evidence type="ECO:0000313" key="6">
    <source>
        <dbReference type="EMBL" id="CAF4115278.1"/>
    </source>
</evidence>
<dbReference type="EMBL" id="CAJNOW010020344">
    <property type="protein sequence ID" value="CAF1678648.1"/>
    <property type="molecule type" value="Genomic_DNA"/>
</dbReference>
<dbReference type="PANTHER" id="PTHR23115">
    <property type="entry name" value="TRANSLATION FACTOR"/>
    <property type="match status" value="1"/>
</dbReference>
<dbReference type="Proteomes" id="UP000663834">
    <property type="component" value="Unassembled WGS sequence"/>
</dbReference>
<keyword evidence="1" id="KW-0547">Nucleotide-binding</keyword>
<dbReference type="EMBL" id="CAJNOV010007921">
    <property type="protein sequence ID" value="CAF1302902.1"/>
    <property type="molecule type" value="Genomic_DNA"/>
</dbReference>
<dbReference type="EMBL" id="CAJNRE010010907">
    <property type="protein sequence ID" value="CAF2096852.1"/>
    <property type="molecule type" value="Genomic_DNA"/>
</dbReference>
<gene>
    <name evidence="8" type="ORF">BYL167_LOCUS25314</name>
    <name evidence="3" type="ORF">CJN711_LOCUS17026</name>
    <name evidence="7" type="ORF">GIL414_LOCUS21262</name>
    <name evidence="4" type="ORF">KQP761_LOCUS36002</name>
    <name evidence="5" type="ORF">MBJ925_LOCUS21567</name>
    <name evidence="6" type="ORF">SMN809_LOCUS18005</name>
</gene>
<sequence>MENIVVQQDIAQKQIVNILFYGHVGCGQEMIEKQLRCETEQRTTAGHDQILFETETKQIISQGQVTCRHEVERRCYENSTAADVATFVISAEPQAFKYSCQFALFEENTTLIKTVGIPYLVVLINKMDHPTVNWNQVIYEDIKDKVSYVFKKCGFKPGEDTVFMPYSEMRGPFIKEHSEEQLVPCYKGPTFIEYLDSLPSFNRISIDGPLRIPIVDSYKKEVVIDTGVVVFVTNVFVMGKIESGCCRVGDKCIIMPNRTQVEITNIYYKGIEKDSCVRGENVRLKLKNVEEEVSMIEKLFINY</sequence>
<evidence type="ECO:0000313" key="9">
    <source>
        <dbReference type="Proteomes" id="UP000663834"/>
    </source>
</evidence>
<organism evidence="4 9">
    <name type="scientific">Rotaria magnacalcarata</name>
    <dbReference type="NCBI Taxonomy" id="392030"/>
    <lineage>
        <taxon>Eukaryota</taxon>
        <taxon>Metazoa</taxon>
        <taxon>Spiralia</taxon>
        <taxon>Gnathifera</taxon>
        <taxon>Rotifera</taxon>
        <taxon>Eurotatoria</taxon>
        <taxon>Bdelloidea</taxon>
        <taxon>Philodinida</taxon>
        <taxon>Philodinidae</taxon>
        <taxon>Rotaria</taxon>
    </lineage>
</organism>
<dbReference type="Proteomes" id="UP000663824">
    <property type="component" value="Unassembled WGS sequence"/>
</dbReference>
<dbReference type="Proteomes" id="UP000681720">
    <property type="component" value="Unassembled WGS sequence"/>
</dbReference>
<dbReference type="GO" id="GO:0005525">
    <property type="term" value="F:GTP binding"/>
    <property type="evidence" value="ECO:0007669"/>
    <property type="project" value="UniProtKB-KW"/>
</dbReference>
<accession>A0A816GX92</accession>
<dbReference type="InterPro" id="IPR050100">
    <property type="entry name" value="TRAFAC_GTPase_members"/>
</dbReference>
<dbReference type="AlphaFoldDB" id="A0A816GX92"/>
<evidence type="ECO:0000313" key="7">
    <source>
        <dbReference type="EMBL" id="CAF4192318.1"/>
    </source>
</evidence>
<comment type="caution">
    <text evidence="4">The sequence shown here is derived from an EMBL/GenBank/DDBJ whole genome shotgun (WGS) entry which is preliminary data.</text>
</comment>
<reference evidence="4" key="1">
    <citation type="submission" date="2021-02" db="EMBL/GenBank/DDBJ databases">
        <authorList>
            <person name="Nowell W R."/>
        </authorList>
    </citation>
    <scope>NUCLEOTIDE SEQUENCE</scope>
</reference>
<keyword evidence="2" id="KW-0342">GTP-binding</keyword>
<protein>
    <submittedName>
        <fullName evidence="4">Uncharacterized protein</fullName>
    </submittedName>
</protein>
<evidence type="ECO:0000313" key="8">
    <source>
        <dbReference type="EMBL" id="CAF4244858.1"/>
    </source>
</evidence>
<name>A0A816GX92_9BILA</name>